<dbReference type="EMBL" id="JAJAGQ010000005">
    <property type="protein sequence ID" value="KAJ8562392.1"/>
    <property type="molecule type" value="Genomic_DNA"/>
</dbReference>
<dbReference type="AlphaFoldDB" id="A0A9Q1MK10"/>
<evidence type="ECO:0008006" key="4">
    <source>
        <dbReference type="Google" id="ProtNLM"/>
    </source>
</evidence>
<reference evidence="3" key="1">
    <citation type="journal article" date="2023" name="Proc. Natl. Acad. Sci. U.S.A.">
        <title>Genomic and structural basis for evolution of tropane alkaloid biosynthesis.</title>
        <authorList>
            <person name="Wanga Y.-J."/>
            <person name="Taina T."/>
            <person name="Yua J.-Y."/>
            <person name="Lia J."/>
            <person name="Xua B."/>
            <person name="Chenc J."/>
            <person name="D'Auriad J.C."/>
            <person name="Huanga J.-P."/>
            <person name="Huanga S.-X."/>
        </authorList>
    </citation>
    <scope>NUCLEOTIDE SEQUENCE [LARGE SCALE GENOMIC DNA]</scope>
    <source>
        <strain evidence="3">cv. KIB-2019</strain>
    </source>
</reference>
<dbReference type="OrthoDB" id="185373at2759"/>
<dbReference type="PANTHER" id="PTHR47926">
    <property type="entry name" value="PENTATRICOPEPTIDE REPEAT-CONTAINING PROTEIN"/>
    <property type="match status" value="1"/>
</dbReference>
<gene>
    <name evidence="2" type="ORF">K7X08_011683</name>
</gene>
<proteinExistence type="predicted"/>
<protein>
    <recommendedName>
        <fullName evidence="4">Pentatricopeptide repeat-containing protein</fullName>
    </recommendedName>
</protein>
<keyword evidence="1" id="KW-0677">Repeat</keyword>
<accession>A0A9Q1MK10</accession>
<dbReference type="Pfam" id="PF12854">
    <property type="entry name" value="PPR_1"/>
    <property type="match status" value="1"/>
</dbReference>
<dbReference type="GO" id="GO:0003723">
    <property type="term" value="F:RNA binding"/>
    <property type="evidence" value="ECO:0007669"/>
    <property type="project" value="InterPro"/>
</dbReference>
<dbReference type="Gene3D" id="1.25.40.10">
    <property type="entry name" value="Tetratricopeptide repeat domain"/>
    <property type="match status" value="1"/>
</dbReference>
<dbReference type="InterPro" id="IPR046960">
    <property type="entry name" value="PPR_At4g14850-like_plant"/>
</dbReference>
<name>A0A9Q1MK10_9SOLA</name>
<evidence type="ECO:0000256" key="1">
    <source>
        <dbReference type="ARBA" id="ARBA00022737"/>
    </source>
</evidence>
<sequence length="116" mass="12839">MVPEILGSLLHQCSKTKAFRYGVSLHAAAIKSGLQGLVNDGLDYFNTMNEIYGVTPDIEHFSCLIDLLGRAGRLKDAEEYMQRVSEMTYFTELTKCSHSIPTSSVNVEANRGCFGE</sequence>
<comment type="caution">
    <text evidence="2">The sequence shown here is derived from an EMBL/GenBank/DDBJ whole genome shotgun (WGS) entry which is preliminary data.</text>
</comment>
<evidence type="ECO:0000313" key="3">
    <source>
        <dbReference type="Proteomes" id="UP001152561"/>
    </source>
</evidence>
<dbReference type="Proteomes" id="UP001152561">
    <property type="component" value="Unassembled WGS sequence"/>
</dbReference>
<evidence type="ECO:0000313" key="2">
    <source>
        <dbReference type="EMBL" id="KAJ8562392.1"/>
    </source>
</evidence>
<dbReference type="InterPro" id="IPR002885">
    <property type="entry name" value="PPR_rpt"/>
</dbReference>
<dbReference type="GO" id="GO:0009451">
    <property type="term" value="P:RNA modification"/>
    <property type="evidence" value="ECO:0007669"/>
    <property type="project" value="InterPro"/>
</dbReference>
<organism evidence="2 3">
    <name type="scientific">Anisodus acutangulus</name>
    <dbReference type="NCBI Taxonomy" id="402998"/>
    <lineage>
        <taxon>Eukaryota</taxon>
        <taxon>Viridiplantae</taxon>
        <taxon>Streptophyta</taxon>
        <taxon>Embryophyta</taxon>
        <taxon>Tracheophyta</taxon>
        <taxon>Spermatophyta</taxon>
        <taxon>Magnoliopsida</taxon>
        <taxon>eudicotyledons</taxon>
        <taxon>Gunneridae</taxon>
        <taxon>Pentapetalae</taxon>
        <taxon>asterids</taxon>
        <taxon>lamiids</taxon>
        <taxon>Solanales</taxon>
        <taxon>Solanaceae</taxon>
        <taxon>Solanoideae</taxon>
        <taxon>Hyoscyameae</taxon>
        <taxon>Anisodus</taxon>
    </lineage>
</organism>
<dbReference type="InterPro" id="IPR011990">
    <property type="entry name" value="TPR-like_helical_dom_sf"/>
</dbReference>
<keyword evidence="3" id="KW-1185">Reference proteome</keyword>